<accession>J3MGS2</accession>
<dbReference type="OMA" id="FRWANDA"/>
<evidence type="ECO:0000313" key="1">
    <source>
        <dbReference type="EnsemblPlants" id="OB06G32160.1"/>
    </source>
</evidence>
<reference evidence="1" key="2">
    <citation type="submission" date="2013-04" db="UniProtKB">
        <authorList>
            <consortium name="EnsemblPlants"/>
        </authorList>
    </citation>
    <scope>IDENTIFICATION</scope>
</reference>
<reference evidence="1" key="1">
    <citation type="journal article" date="2013" name="Nat. Commun.">
        <title>Whole-genome sequencing of Oryza brachyantha reveals mechanisms underlying Oryza genome evolution.</title>
        <authorList>
            <person name="Chen J."/>
            <person name="Huang Q."/>
            <person name="Gao D."/>
            <person name="Wang J."/>
            <person name="Lang Y."/>
            <person name="Liu T."/>
            <person name="Li B."/>
            <person name="Bai Z."/>
            <person name="Luis Goicoechea J."/>
            <person name="Liang C."/>
            <person name="Chen C."/>
            <person name="Zhang W."/>
            <person name="Sun S."/>
            <person name="Liao Y."/>
            <person name="Zhang X."/>
            <person name="Yang L."/>
            <person name="Song C."/>
            <person name="Wang M."/>
            <person name="Shi J."/>
            <person name="Liu G."/>
            <person name="Liu J."/>
            <person name="Zhou H."/>
            <person name="Zhou W."/>
            <person name="Yu Q."/>
            <person name="An N."/>
            <person name="Chen Y."/>
            <person name="Cai Q."/>
            <person name="Wang B."/>
            <person name="Liu B."/>
            <person name="Min J."/>
            <person name="Huang Y."/>
            <person name="Wu H."/>
            <person name="Li Z."/>
            <person name="Zhang Y."/>
            <person name="Yin Y."/>
            <person name="Song W."/>
            <person name="Jiang J."/>
            <person name="Jackson S.A."/>
            <person name="Wing R.A."/>
            <person name="Wang J."/>
            <person name="Chen M."/>
        </authorList>
    </citation>
    <scope>NUCLEOTIDE SEQUENCE [LARGE SCALE GENOMIC DNA]</scope>
    <source>
        <strain evidence="1">cv. IRGC 101232</strain>
    </source>
</reference>
<protein>
    <submittedName>
        <fullName evidence="1">Uncharacterized protein</fullName>
    </submittedName>
</protein>
<dbReference type="Proteomes" id="UP000006038">
    <property type="component" value="Chromosome 6"/>
</dbReference>
<proteinExistence type="predicted"/>
<sequence>KCASWFLNFSDISNQSKKQHHRSIEMARGVVLVAAVLALAAAVAHAGRLLEAEEEYYVLEAAPGMQPASSPYASPGGTLVAGAGGGGGRHGWRRGAAGTIVDALWFVFRWANDAVAAGGGRMNDR</sequence>
<dbReference type="Gramene" id="OB06G32160.1">
    <property type="protein sequence ID" value="OB06G32160.1"/>
    <property type="gene ID" value="OB06G32160"/>
</dbReference>
<name>J3MGS2_ORYBR</name>
<keyword evidence="2" id="KW-1185">Reference proteome</keyword>
<organism evidence="1">
    <name type="scientific">Oryza brachyantha</name>
    <name type="common">malo sina</name>
    <dbReference type="NCBI Taxonomy" id="4533"/>
    <lineage>
        <taxon>Eukaryota</taxon>
        <taxon>Viridiplantae</taxon>
        <taxon>Streptophyta</taxon>
        <taxon>Embryophyta</taxon>
        <taxon>Tracheophyta</taxon>
        <taxon>Spermatophyta</taxon>
        <taxon>Magnoliopsida</taxon>
        <taxon>Liliopsida</taxon>
        <taxon>Poales</taxon>
        <taxon>Poaceae</taxon>
        <taxon>BOP clade</taxon>
        <taxon>Oryzoideae</taxon>
        <taxon>Oryzeae</taxon>
        <taxon>Oryzinae</taxon>
        <taxon>Oryza</taxon>
    </lineage>
</organism>
<evidence type="ECO:0000313" key="2">
    <source>
        <dbReference type="Proteomes" id="UP000006038"/>
    </source>
</evidence>
<dbReference type="EnsemblPlants" id="OB06G32160.1">
    <property type="protein sequence ID" value="OB06G32160.1"/>
    <property type="gene ID" value="OB06G32160"/>
</dbReference>
<dbReference type="HOGENOM" id="CLU_163088_0_0_1"/>
<dbReference type="AlphaFoldDB" id="J3MGS2"/>